<dbReference type="PANTHER" id="PTHR19321:SF41">
    <property type="entry name" value="FASCETTO-RELATED"/>
    <property type="match status" value="1"/>
</dbReference>
<dbReference type="Proteomes" id="UP000676336">
    <property type="component" value="Unassembled WGS sequence"/>
</dbReference>
<evidence type="ECO:0000313" key="3">
    <source>
        <dbReference type="EMBL" id="CAF1656929.1"/>
    </source>
</evidence>
<feature type="region of interest" description="Disordered" evidence="2">
    <location>
        <begin position="538"/>
        <end position="557"/>
    </location>
</feature>
<dbReference type="EMBL" id="CAJOBJ010005934">
    <property type="protein sequence ID" value="CAF4046277.1"/>
    <property type="molecule type" value="Genomic_DNA"/>
</dbReference>
<dbReference type="Pfam" id="PF03999">
    <property type="entry name" value="MAP65_ASE1"/>
    <property type="match status" value="1"/>
</dbReference>
<comment type="caution">
    <text evidence="3">The sequence shown here is derived from an EMBL/GenBank/DDBJ whole genome shotgun (WGS) entry which is preliminary data.</text>
</comment>
<evidence type="ECO:0000256" key="1">
    <source>
        <dbReference type="SAM" id="Coils"/>
    </source>
</evidence>
<feature type="coiled-coil region" evidence="1">
    <location>
        <begin position="240"/>
        <end position="267"/>
    </location>
</feature>
<protein>
    <recommendedName>
        <fullName evidence="7">Protein regulator of cytokinesis 1</fullName>
    </recommendedName>
</protein>
<dbReference type="Proteomes" id="UP000681720">
    <property type="component" value="Unassembled WGS sequence"/>
</dbReference>
<evidence type="ECO:0008006" key="7">
    <source>
        <dbReference type="Google" id="ProtNLM"/>
    </source>
</evidence>
<dbReference type="GO" id="GO:0005819">
    <property type="term" value="C:spindle"/>
    <property type="evidence" value="ECO:0007669"/>
    <property type="project" value="TreeGrafter"/>
</dbReference>
<reference evidence="3" key="1">
    <citation type="submission" date="2021-02" db="EMBL/GenBank/DDBJ databases">
        <authorList>
            <person name="Nowell W R."/>
        </authorList>
    </citation>
    <scope>NUCLEOTIDE SEQUENCE</scope>
</reference>
<dbReference type="OrthoDB" id="642895at2759"/>
<dbReference type="EMBL" id="CAJNOW010017374">
    <property type="protein sequence ID" value="CAF1656929.1"/>
    <property type="molecule type" value="Genomic_DNA"/>
</dbReference>
<dbReference type="Gene3D" id="1.20.58.1520">
    <property type="match status" value="1"/>
</dbReference>
<organism evidence="3 6">
    <name type="scientific">Rotaria magnacalcarata</name>
    <dbReference type="NCBI Taxonomy" id="392030"/>
    <lineage>
        <taxon>Eukaryota</taxon>
        <taxon>Metazoa</taxon>
        <taxon>Spiralia</taxon>
        <taxon>Gnathifera</taxon>
        <taxon>Rotifera</taxon>
        <taxon>Eurotatoria</taxon>
        <taxon>Bdelloidea</taxon>
        <taxon>Philodinida</taxon>
        <taxon>Philodinidae</taxon>
        <taxon>Rotaria</taxon>
    </lineage>
</organism>
<evidence type="ECO:0000313" key="5">
    <source>
        <dbReference type="EMBL" id="CAF4046277.1"/>
    </source>
</evidence>
<dbReference type="EMBL" id="CAJOBI010000236">
    <property type="protein sequence ID" value="CAF3807224.1"/>
    <property type="molecule type" value="Genomic_DNA"/>
</dbReference>
<name>A0A816F2L8_9BILA</name>
<sequence>MSIFRLKENSVFQTLQSQFKSLSLMDNRNSVVLDRTTTCANWYDLWSSFGFNEHQWLSRAEKVEEYTQKLLDDKLSMYQEQLGKRRQLLKQLLDDYEDLLERTGLTSSIDALIFDKLKLKEQEIYIDRKIQELLINEGQLVHRRSELDNKQKYLCKLLNSAPIELDQNIPISLVEINRKIQDHLKILSELKDSRLTQVSLYYFKLKSYSEQLEWTPSSPQSTVEYLLLEQFDRCLTADCLNEIETTLQQLENQIQIQKLRYFKLHDQLNHLYQYLKKDPNKDYCLAYKSGGEHINEFMIKQLEHEIACCREERMKNGREYCHSMHQQISDLLEKARAGDDERTILNKLDFENLSSELLDAYDTELERVTQLYKKRQPVLDAYNRWLSFWNEFVLFTKASTDPGRFHVRGYNAEIEGRKRKRFHRELPIIEQEFLNILSENNDPLFLIDNISIRQKFDEAHQQIPTITLPMNMPGKTPTTSRLLGLTPVRSRTPVITPHRIVNKEPFVLGTAVTCSARRVAKTPAATLTRKLVNQVTSHTVGQPIRAKPRSPAPAPAFTPPHLLASSPRPLPSTKFPIHSPIRSGDQSLDFSLLHTMQSVYGQIKVMTSTPNSSFINMENYHNKTSNNTIRQRKSKRKSKLTHLPLVVGDSRYERRNHDVLMMC</sequence>
<gene>
    <name evidence="5" type="ORF">GIL414_LOCUS14182</name>
    <name evidence="3" type="ORF">KQP761_LOCUS31164</name>
    <name evidence="4" type="ORF">SMN809_LOCUS1518</name>
</gene>
<dbReference type="Proteomes" id="UP000663834">
    <property type="component" value="Unassembled WGS sequence"/>
</dbReference>
<dbReference type="PANTHER" id="PTHR19321">
    <property type="entry name" value="PROTEIN REGULATOR OF CYTOKINESIS 1 PRC1-RELATED"/>
    <property type="match status" value="1"/>
</dbReference>
<proteinExistence type="predicted"/>
<dbReference type="GO" id="GO:0000226">
    <property type="term" value="P:microtubule cytoskeleton organization"/>
    <property type="evidence" value="ECO:0007669"/>
    <property type="project" value="InterPro"/>
</dbReference>
<accession>A0A816F2L8</accession>
<evidence type="ECO:0000313" key="6">
    <source>
        <dbReference type="Proteomes" id="UP000663834"/>
    </source>
</evidence>
<evidence type="ECO:0000313" key="4">
    <source>
        <dbReference type="EMBL" id="CAF3807224.1"/>
    </source>
</evidence>
<keyword evidence="1" id="KW-0175">Coiled coil</keyword>
<dbReference type="AlphaFoldDB" id="A0A816F2L8"/>
<evidence type="ECO:0000256" key="2">
    <source>
        <dbReference type="SAM" id="MobiDB-lite"/>
    </source>
</evidence>
<dbReference type="InterPro" id="IPR007145">
    <property type="entry name" value="MAP65_Ase1_PRC1"/>
</dbReference>
<dbReference type="GO" id="GO:0008017">
    <property type="term" value="F:microtubule binding"/>
    <property type="evidence" value="ECO:0007669"/>
    <property type="project" value="InterPro"/>
</dbReference>
<dbReference type="GO" id="GO:0005737">
    <property type="term" value="C:cytoplasm"/>
    <property type="evidence" value="ECO:0007669"/>
    <property type="project" value="TreeGrafter"/>
</dbReference>